<keyword evidence="4" id="KW-1185">Reference proteome</keyword>
<dbReference type="SMART" id="SM00494">
    <property type="entry name" value="ChtBD2"/>
    <property type="match status" value="4"/>
</dbReference>
<proteinExistence type="predicted"/>
<dbReference type="SUPFAM" id="SSF57625">
    <property type="entry name" value="Invertebrate chitin-binding proteins"/>
    <property type="match status" value="4"/>
</dbReference>
<feature type="domain" description="Chitin-binding type-2" evidence="2">
    <location>
        <begin position="162"/>
        <end position="208"/>
    </location>
</feature>
<sequence length="276" mass="31643">MWQNKVFLVLLICCYNARFGNSQASPSPNLLTDVELKELCQGIEFQYIAHPSNQQSYIICIPGGGIEKQCDPSNCFDERKPPCSTTCSANTNVPDQKTKDYCNDDDTPLLDRVANDKDCDSYFICVGKNVDPLAQKCPTNQHFSEKHKTCMSYHEANCAANSKWCKNRRDNTRFPKDTCYEYYECQEEITLTKTCSYGEHFDKDLGQCVSGICQDDKRVPDCKNEKDGFRLRHSKCYKYFVCLNQALFEAQCANGYYFESDRGVCMKDTYNVCNDD</sequence>
<evidence type="ECO:0000256" key="1">
    <source>
        <dbReference type="SAM" id="SignalP"/>
    </source>
</evidence>
<organism evidence="3 4">
    <name type="scientific">Lucilia cuprina</name>
    <name type="common">Green bottle fly</name>
    <name type="synonym">Australian sheep blowfly</name>
    <dbReference type="NCBI Taxonomy" id="7375"/>
    <lineage>
        <taxon>Eukaryota</taxon>
        <taxon>Metazoa</taxon>
        <taxon>Ecdysozoa</taxon>
        <taxon>Arthropoda</taxon>
        <taxon>Hexapoda</taxon>
        <taxon>Insecta</taxon>
        <taxon>Pterygota</taxon>
        <taxon>Neoptera</taxon>
        <taxon>Endopterygota</taxon>
        <taxon>Diptera</taxon>
        <taxon>Brachycera</taxon>
        <taxon>Muscomorpha</taxon>
        <taxon>Oestroidea</taxon>
        <taxon>Calliphoridae</taxon>
        <taxon>Luciliinae</taxon>
        <taxon>Lucilia</taxon>
    </lineage>
</organism>
<dbReference type="OMA" id="YHEANCA"/>
<feature type="domain" description="Chitin-binding type-2" evidence="2">
    <location>
        <begin position="99"/>
        <end position="160"/>
    </location>
</feature>
<accession>A0A0L0BVW2</accession>
<gene>
    <name evidence="3" type="ORF">FF38_11144</name>
</gene>
<protein>
    <recommendedName>
        <fullName evidence="2">Chitin-binding type-2 domain-containing protein</fullName>
    </recommendedName>
</protein>
<dbReference type="InterPro" id="IPR036508">
    <property type="entry name" value="Chitin-bd_dom_sf"/>
</dbReference>
<evidence type="ECO:0000313" key="4">
    <source>
        <dbReference type="Proteomes" id="UP000037069"/>
    </source>
</evidence>
<feature type="chain" id="PRO_5005535338" description="Chitin-binding type-2 domain-containing protein" evidence="1">
    <location>
        <begin position="23"/>
        <end position="276"/>
    </location>
</feature>
<dbReference type="GO" id="GO:0005576">
    <property type="term" value="C:extracellular region"/>
    <property type="evidence" value="ECO:0007669"/>
    <property type="project" value="InterPro"/>
</dbReference>
<feature type="signal peptide" evidence="1">
    <location>
        <begin position="1"/>
        <end position="22"/>
    </location>
</feature>
<dbReference type="AlphaFoldDB" id="A0A0L0BVW2"/>
<dbReference type="PROSITE" id="PS50940">
    <property type="entry name" value="CHIT_BIND_II"/>
    <property type="match status" value="3"/>
</dbReference>
<evidence type="ECO:0000259" key="2">
    <source>
        <dbReference type="PROSITE" id="PS50940"/>
    </source>
</evidence>
<name>A0A0L0BVW2_LUCCU</name>
<dbReference type="Pfam" id="PF01607">
    <property type="entry name" value="CBM_14"/>
    <property type="match status" value="3"/>
</dbReference>
<dbReference type="Proteomes" id="UP000037069">
    <property type="component" value="Unassembled WGS sequence"/>
</dbReference>
<dbReference type="OrthoDB" id="6020543at2759"/>
<dbReference type="GO" id="GO:0008061">
    <property type="term" value="F:chitin binding"/>
    <property type="evidence" value="ECO:0007669"/>
    <property type="project" value="InterPro"/>
</dbReference>
<dbReference type="InterPro" id="IPR002557">
    <property type="entry name" value="Chitin-bd_dom"/>
</dbReference>
<evidence type="ECO:0000313" key="3">
    <source>
        <dbReference type="EMBL" id="KNC24177.1"/>
    </source>
</evidence>
<dbReference type="EMBL" id="JRES01001255">
    <property type="protein sequence ID" value="KNC24177.1"/>
    <property type="molecule type" value="Genomic_DNA"/>
</dbReference>
<comment type="caution">
    <text evidence="3">The sequence shown here is derived from an EMBL/GenBank/DDBJ whole genome shotgun (WGS) entry which is preliminary data.</text>
</comment>
<dbReference type="Gene3D" id="2.170.140.10">
    <property type="entry name" value="Chitin binding domain"/>
    <property type="match status" value="1"/>
</dbReference>
<feature type="domain" description="Chitin-binding type-2" evidence="2">
    <location>
        <begin position="219"/>
        <end position="275"/>
    </location>
</feature>
<keyword evidence="1" id="KW-0732">Signal</keyword>
<reference evidence="3 4" key="1">
    <citation type="journal article" date="2015" name="Nat. Commun.">
        <title>Lucilia cuprina genome unlocks parasitic fly biology to underpin future interventions.</title>
        <authorList>
            <person name="Anstead C.A."/>
            <person name="Korhonen P.K."/>
            <person name="Young N.D."/>
            <person name="Hall R.S."/>
            <person name="Jex A.R."/>
            <person name="Murali S.C."/>
            <person name="Hughes D.S."/>
            <person name="Lee S.F."/>
            <person name="Perry T."/>
            <person name="Stroehlein A.J."/>
            <person name="Ansell B.R."/>
            <person name="Breugelmans B."/>
            <person name="Hofmann A."/>
            <person name="Qu J."/>
            <person name="Dugan S."/>
            <person name="Lee S.L."/>
            <person name="Chao H."/>
            <person name="Dinh H."/>
            <person name="Han Y."/>
            <person name="Doddapaneni H.V."/>
            <person name="Worley K.C."/>
            <person name="Muzny D.M."/>
            <person name="Ioannidis P."/>
            <person name="Waterhouse R.M."/>
            <person name="Zdobnov E.M."/>
            <person name="James P.J."/>
            <person name="Bagnall N.H."/>
            <person name="Kotze A.C."/>
            <person name="Gibbs R.A."/>
            <person name="Richards S."/>
            <person name="Batterham P."/>
            <person name="Gasser R.B."/>
        </authorList>
    </citation>
    <scope>NUCLEOTIDE SEQUENCE [LARGE SCALE GENOMIC DNA]</scope>
    <source>
        <strain evidence="3 4">LS</strain>
        <tissue evidence="3">Full body</tissue>
    </source>
</reference>